<evidence type="ECO:0000313" key="3">
    <source>
        <dbReference type="Proteomes" id="UP000483820"/>
    </source>
</evidence>
<dbReference type="AlphaFoldDB" id="A0A6A5G4Z8"/>
<dbReference type="Proteomes" id="UP000483820">
    <property type="component" value="Chromosome X"/>
</dbReference>
<name>A0A6A5G4Z8_CAERE</name>
<gene>
    <name evidence="2" type="ORF">GCK72_026251</name>
</gene>
<feature type="compositionally biased region" description="Basic and acidic residues" evidence="1">
    <location>
        <begin position="380"/>
        <end position="411"/>
    </location>
</feature>
<proteinExistence type="predicted"/>
<feature type="compositionally biased region" description="Basic residues" evidence="1">
    <location>
        <begin position="251"/>
        <end position="260"/>
    </location>
</feature>
<evidence type="ECO:0000313" key="2">
    <source>
        <dbReference type="EMBL" id="KAF1749782.1"/>
    </source>
</evidence>
<dbReference type="GeneID" id="78778099"/>
<accession>A0A6A5G4Z8</accession>
<feature type="compositionally biased region" description="Basic residues" evidence="1">
    <location>
        <begin position="412"/>
        <end position="431"/>
    </location>
</feature>
<feature type="compositionally biased region" description="Basic and acidic residues" evidence="1">
    <location>
        <begin position="216"/>
        <end position="227"/>
    </location>
</feature>
<sequence>MKLIRKYHVIPYENGFALESAKRFLETILSDASLDASTKCRFYQDMLYRIRNHSDMPIVNDEMMSIVRENYNLHSALTTANEIMKDEVKREEGMEQEVVKKEEEEVDSTKTEPTIEETFGKYEQHEINPKALKKELKDEKFLPYTTTVPVKKEILPPKVIQDTPQSPKIAQTVPDSHNVGPMHNYRGFPDYRYLPYKAPMKKRRISQQTPNRGVKRKAEDDGPEEGRKRGKWGISTINGLKKENVKASASSRKKNKKKNGVKKEDGDMKPKKRGVEHKGEDYRIIKKEIKSEDVKPVKKEIKSEDFKQVKSEIKYEEDKPTVKAETFIKPIVRRKIKKYPKRQDEKSTSRREANNRSNIQLPQKSKKREIKDNGTIWQKIKKEPDHVTSDPVRGEPKKNVRGEPKKKYMKLEKKRRVPKKKQGVMNARKRKLDSTIPDSTSTEPPSKRRVIRGSGAAPPGSRIYCRLWKF</sequence>
<feature type="region of interest" description="Disordered" evidence="1">
    <location>
        <begin position="94"/>
        <end position="113"/>
    </location>
</feature>
<dbReference type="RefSeq" id="XP_053580338.1">
    <property type="nucleotide sequence ID" value="XM_053736772.1"/>
</dbReference>
<evidence type="ECO:0000256" key="1">
    <source>
        <dbReference type="SAM" id="MobiDB-lite"/>
    </source>
</evidence>
<organism evidence="2 3">
    <name type="scientific">Caenorhabditis remanei</name>
    <name type="common">Caenorhabditis vulgaris</name>
    <dbReference type="NCBI Taxonomy" id="31234"/>
    <lineage>
        <taxon>Eukaryota</taxon>
        <taxon>Metazoa</taxon>
        <taxon>Ecdysozoa</taxon>
        <taxon>Nematoda</taxon>
        <taxon>Chromadorea</taxon>
        <taxon>Rhabditida</taxon>
        <taxon>Rhabditina</taxon>
        <taxon>Rhabditomorpha</taxon>
        <taxon>Rhabditoidea</taxon>
        <taxon>Rhabditidae</taxon>
        <taxon>Peloderinae</taxon>
        <taxon>Caenorhabditis</taxon>
    </lineage>
</organism>
<feature type="region of interest" description="Disordered" evidence="1">
    <location>
        <begin position="161"/>
        <end position="182"/>
    </location>
</feature>
<dbReference type="KEGG" id="crq:GCK72_026251"/>
<feature type="compositionally biased region" description="Polar residues" evidence="1">
    <location>
        <begin position="162"/>
        <end position="175"/>
    </location>
</feature>
<protein>
    <submittedName>
        <fullName evidence="2">Uncharacterized protein</fullName>
    </submittedName>
</protein>
<feature type="region of interest" description="Disordered" evidence="1">
    <location>
        <begin position="201"/>
        <end position="280"/>
    </location>
</feature>
<dbReference type="EMBL" id="WUAV01000006">
    <property type="protein sequence ID" value="KAF1749782.1"/>
    <property type="molecule type" value="Genomic_DNA"/>
</dbReference>
<reference evidence="2 3" key="1">
    <citation type="submission" date="2019-12" db="EMBL/GenBank/DDBJ databases">
        <title>Chromosome-level assembly of the Caenorhabditis remanei genome.</title>
        <authorList>
            <person name="Teterina A.A."/>
            <person name="Willis J.H."/>
            <person name="Phillips P.C."/>
        </authorList>
    </citation>
    <scope>NUCLEOTIDE SEQUENCE [LARGE SCALE GENOMIC DNA]</scope>
    <source>
        <strain evidence="2 3">PX506</strain>
        <tissue evidence="2">Whole organism</tissue>
    </source>
</reference>
<feature type="compositionally biased region" description="Basic and acidic residues" evidence="1">
    <location>
        <begin position="341"/>
        <end position="354"/>
    </location>
</feature>
<feature type="region of interest" description="Disordered" evidence="1">
    <location>
        <begin position="333"/>
        <end position="458"/>
    </location>
</feature>
<feature type="compositionally biased region" description="Basic and acidic residues" evidence="1">
    <location>
        <begin position="94"/>
        <end position="110"/>
    </location>
</feature>
<dbReference type="CTD" id="78778099"/>
<comment type="caution">
    <text evidence="2">The sequence shown here is derived from an EMBL/GenBank/DDBJ whole genome shotgun (WGS) entry which is preliminary data.</text>
</comment>